<dbReference type="STRING" id="1203554.HMPREF1476_00062"/>
<reference evidence="9 10" key="1">
    <citation type="submission" date="2013-04" db="EMBL/GenBank/DDBJ databases">
        <title>The Genome Sequence of Sutterella wadsworthensis HGA0223.</title>
        <authorList>
            <consortium name="The Broad Institute Genomics Platform"/>
            <person name="Earl A."/>
            <person name="Ward D."/>
            <person name="Feldgarden M."/>
            <person name="Gevers D."/>
            <person name="Schmidt T.M."/>
            <person name="Dover J."/>
            <person name="Dai D."/>
            <person name="Walker B."/>
            <person name="Young S."/>
            <person name="Zeng Q."/>
            <person name="Gargeya S."/>
            <person name="Fitzgerald M."/>
            <person name="Haas B."/>
            <person name="Abouelleil A."/>
            <person name="Allen A.W."/>
            <person name="Alvarado L."/>
            <person name="Arachchi H.M."/>
            <person name="Berlin A.M."/>
            <person name="Chapman S.B."/>
            <person name="Gainer-Dewar J."/>
            <person name="Goldberg J."/>
            <person name="Griggs A."/>
            <person name="Gujja S."/>
            <person name="Hansen M."/>
            <person name="Howarth C."/>
            <person name="Imamovic A."/>
            <person name="Ireland A."/>
            <person name="Larimer J."/>
            <person name="McCowan C."/>
            <person name="Murphy C."/>
            <person name="Pearson M."/>
            <person name="Poon T.W."/>
            <person name="Priest M."/>
            <person name="Roberts A."/>
            <person name="Saif S."/>
            <person name="Shea T."/>
            <person name="Sisk P."/>
            <person name="Sykes S."/>
            <person name="Wortman J."/>
            <person name="Nusbaum C."/>
            <person name="Birren B."/>
        </authorList>
    </citation>
    <scope>NUCLEOTIDE SEQUENCE [LARGE SCALE GENOMIC DNA]</scope>
    <source>
        <strain evidence="9 10">HGA0223</strain>
    </source>
</reference>
<dbReference type="InterPro" id="IPR007159">
    <property type="entry name" value="SpoVT-AbrB_dom"/>
</dbReference>
<evidence type="ECO:0000256" key="7">
    <source>
        <dbReference type="HAMAP-Rule" id="MF_01008"/>
    </source>
</evidence>
<dbReference type="GeneID" id="64062080"/>
<evidence type="ECO:0000256" key="1">
    <source>
        <dbReference type="ARBA" id="ARBA00013860"/>
    </source>
</evidence>
<dbReference type="InterPro" id="IPR035642">
    <property type="entry name" value="MraZ_N"/>
</dbReference>
<evidence type="ECO:0000256" key="3">
    <source>
        <dbReference type="ARBA" id="ARBA00022737"/>
    </source>
</evidence>
<evidence type="ECO:0000256" key="6">
    <source>
        <dbReference type="ARBA" id="ARBA00023163"/>
    </source>
</evidence>
<feature type="domain" description="SpoVT-AbrB" evidence="8">
    <location>
        <begin position="75"/>
        <end position="118"/>
    </location>
</feature>
<sequence length="138" mass="15019">MFQGTTLITLDDKGRLALPKRARDEAAADGVIVAARHPDGCLVLYPPSAWAPKRDALLKLPFSARGFVRLVLGSAEELKVDRAGRVLIPAGLRELAGLEREAALVGWGDHFELWDRARLTAAEAQAVAQTVEDLDFTF</sequence>
<dbReference type="InterPro" id="IPR038619">
    <property type="entry name" value="MraZ_sf"/>
</dbReference>
<dbReference type="RefSeq" id="WP_005430982.1">
    <property type="nucleotide sequence ID" value="NZ_KE150480.1"/>
</dbReference>
<dbReference type="InterPro" id="IPR003444">
    <property type="entry name" value="MraZ"/>
</dbReference>
<dbReference type="Proteomes" id="UP000014400">
    <property type="component" value="Unassembled WGS sequence"/>
</dbReference>
<dbReference type="GO" id="GO:0005737">
    <property type="term" value="C:cytoplasm"/>
    <property type="evidence" value="ECO:0007669"/>
    <property type="project" value="UniProtKB-UniRule"/>
</dbReference>
<evidence type="ECO:0000313" key="10">
    <source>
        <dbReference type="Proteomes" id="UP000014400"/>
    </source>
</evidence>
<dbReference type="HAMAP" id="MF_01008">
    <property type="entry name" value="MraZ"/>
    <property type="match status" value="1"/>
</dbReference>
<evidence type="ECO:0000256" key="4">
    <source>
        <dbReference type="ARBA" id="ARBA00023015"/>
    </source>
</evidence>
<dbReference type="HOGENOM" id="CLU_107907_2_1_4"/>
<name>S3BN48_9BURK</name>
<keyword evidence="5 7" id="KW-0238">DNA-binding</keyword>
<evidence type="ECO:0000313" key="9">
    <source>
        <dbReference type="EMBL" id="EPE01832.1"/>
    </source>
</evidence>
<dbReference type="PANTHER" id="PTHR34701">
    <property type="entry name" value="TRANSCRIPTIONAL REGULATOR MRAZ"/>
    <property type="match status" value="1"/>
</dbReference>
<gene>
    <name evidence="7" type="primary">mraZ</name>
    <name evidence="9" type="ORF">HMPREF1476_00062</name>
</gene>
<dbReference type="EMBL" id="ATCF01000004">
    <property type="protein sequence ID" value="EPE01832.1"/>
    <property type="molecule type" value="Genomic_DNA"/>
</dbReference>
<dbReference type="InterPro" id="IPR020603">
    <property type="entry name" value="MraZ_dom"/>
</dbReference>
<accession>S3BN48</accession>
<feature type="domain" description="SpoVT-AbrB" evidence="8">
    <location>
        <begin position="5"/>
        <end position="49"/>
    </location>
</feature>
<dbReference type="CDD" id="cd16321">
    <property type="entry name" value="MraZ_C"/>
    <property type="match status" value="1"/>
</dbReference>
<comment type="subcellular location">
    <subcellularLocation>
        <location evidence="7">Cytoplasm</location>
        <location evidence="7">Nucleoid</location>
    </subcellularLocation>
</comment>
<dbReference type="GO" id="GO:0003700">
    <property type="term" value="F:DNA-binding transcription factor activity"/>
    <property type="evidence" value="ECO:0007669"/>
    <property type="project" value="UniProtKB-UniRule"/>
</dbReference>
<evidence type="ECO:0000256" key="5">
    <source>
        <dbReference type="ARBA" id="ARBA00023125"/>
    </source>
</evidence>
<protein>
    <recommendedName>
        <fullName evidence="1 7">Transcriptional regulator MraZ</fullName>
    </recommendedName>
</protein>
<evidence type="ECO:0000259" key="8">
    <source>
        <dbReference type="PROSITE" id="PS51740"/>
    </source>
</evidence>
<dbReference type="InterPro" id="IPR035644">
    <property type="entry name" value="MraZ_C"/>
</dbReference>
<dbReference type="PANTHER" id="PTHR34701:SF1">
    <property type="entry name" value="TRANSCRIPTIONAL REGULATOR MRAZ"/>
    <property type="match status" value="1"/>
</dbReference>
<proteinExistence type="inferred from homology"/>
<dbReference type="Pfam" id="PF02381">
    <property type="entry name" value="MraZ"/>
    <property type="match status" value="2"/>
</dbReference>
<keyword evidence="2 7" id="KW-0963">Cytoplasm</keyword>
<dbReference type="GO" id="GO:0009295">
    <property type="term" value="C:nucleoid"/>
    <property type="evidence" value="ECO:0007669"/>
    <property type="project" value="UniProtKB-SubCell"/>
</dbReference>
<dbReference type="PROSITE" id="PS51740">
    <property type="entry name" value="SPOVT_ABRB"/>
    <property type="match status" value="2"/>
</dbReference>
<keyword evidence="4 7" id="KW-0805">Transcription regulation</keyword>
<dbReference type="AlphaFoldDB" id="S3BN48"/>
<dbReference type="GO" id="GO:0000976">
    <property type="term" value="F:transcription cis-regulatory region binding"/>
    <property type="evidence" value="ECO:0007669"/>
    <property type="project" value="TreeGrafter"/>
</dbReference>
<comment type="caution">
    <text evidence="9">The sequence shown here is derived from an EMBL/GenBank/DDBJ whole genome shotgun (WGS) entry which is preliminary data.</text>
</comment>
<dbReference type="PATRIC" id="fig|1203554.3.peg.51"/>
<comment type="subunit">
    <text evidence="7">Forms oligomers.</text>
</comment>
<organism evidence="9 10">
    <name type="scientific">Sutterella wadsworthensis HGA0223</name>
    <dbReference type="NCBI Taxonomy" id="1203554"/>
    <lineage>
        <taxon>Bacteria</taxon>
        <taxon>Pseudomonadati</taxon>
        <taxon>Pseudomonadota</taxon>
        <taxon>Betaproteobacteria</taxon>
        <taxon>Burkholderiales</taxon>
        <taxon>Sutterellaceae</taxon>
        <taxon>Sutterella</taxon>
    </lineage>
</organism>
<dbReference type="InterPro" id="IPR037914">
    <property type="entry name" value="SpoVT-AbrB_sf"/>
</dbReference>
<keyword evidence="10" id="KW-1185">Reference proteome</keyword>
<keyword evidence="6 7" id="KW-0804">Transcription</keyword>
<dbReference type="Gene3D" id="3.40.1550.20">
    <property type="entry name" value="Transcriptional regulator MraZ domain"/>
    <property type="match status" value="1"/>
</dbReference>
<comment type="similarity">
    <text evidence="7">Belongs to the MraZ family.</text>
</comment>
<keyword evidence="3" id="KW-0677">Repeat</keyword>
<dbReference type="SUPFAM" id="SSF89447">
    <property type="entry name" value="AbrB/MazE/MraZ-like"/>
    <property type="match status" value="1"/>
</dbReference>
<dbReference type="CDD" id="cd16320">
    <property type="entry name" value="MraZ_N"/>
    <property type="match status" value="1"/>
</dbReference>
<dbReference type="eggNOG" id="COG2001">
    <property type="taxonomic scope" value="Bacteria"/>
</dbReference>
<dbReference type="GO" id="GO:2000143">
    <property type="term" value="P:negative regulation of DNA-templated transcription initiation"/>
    <property type="evidence" value="ECO:0007669"/>
    <property type="project" value="TreeGrafter"/>
</dbReference>
<evidence type="ECO:0000256" key="2">
    <source>
        <dbReference type="ARBA" id="ARBA00022490"/>
    </source>
</evidence>